<evidence type="ECO:0000313" key="2">
    <source>
        <dbReference type="Proteomes" id="UP001296943"/>
    </source>
</evidence>
<sequence length="59" mass="6634">MGSVKKISEAYKQGFSDIADGIIDHVYQSNLFESYSLSPSTIYKKIDTAKMWVVIKTIS</sequence>
<organism evidence="1 2">
    <name type="scientific">Aquibacillus albus</name>
    <dbReference type="NCBI Taxonomy" id="1168171"/>
    <lineage>
        <taxon>Bacteria</taxon>
        <taxon>Bacillati</taxon>
        <taxon>Bacillota</taxon>
        <taxon>Bacilli</taxon>
        <taxon>Bacillales</taxon>
        <taxon>Bacillaceae</taxon>
        <taxon>Aquibacillus</taxon>
    </lineage>
</organism>
<accession>A0ABS2N3G4</accession>
<dbReference type="Proteomes" id="UP001296943">
    <property type="component" value="Unassembled WGS sequence"/>
</dbReference>
<evidence type="ECO:0000313" key="1">
    <source>
        <dbReference type="EMBL" id="MBM7572667.1"/>
    </source>
</evidence>
<protein>
    <submittedName>
        <fullName evidence="1">Uncharacterized protein</fullName>
    </submittedName>
</protein>
<name>A0ABS2N3G4_9BACI</name>
<dbReference type="RefSeq" id="WP_204501240.1">
    <property type="nucleotide sequence ID" value="NZ_JAFBDR010000020.1"/>
</dbReference>
<reference evidence="1 2" key="1">
    <citation type="submission" date="2021-01" db="EMBL/GenBank/DDBJ databases">
        <title>Genomic Encyclopedia of Type Strains, Phase IV (KMG-IV): sequencing the most valuable type-strain genomes for metagenomic binning, comparative biology and taxonomic classification.</title>
        <authorList>
            <person name="Goeker M."/>
        </authorList>
    </citation>
    <scope>NUCLEOTIDE SEQUENCE [LARGE SCALE GENOMIC DNA]</scope>
    <source>
        <strain evidence="1 2">DSM 23711</strain>
    </source>
</reference>
<keyword evidence="2" id="KW-1185">Reference proteome</keyword>
<proteinExistence type="predicted"/>
<gene>
    <name evidence="1" type="ORF">JOC48_003198</name>
</gene>
<comment type="caution">
    <text evidence="1">The sequence shown here is derived from an EMBL/GenBank/DDBJ whole genome shotgun (WGS) entry which is preliminary data.</text>
</comment>
<dbReference type="EMBL" id="JAFBDR010000020">
    <property type="protein sequence ID" value="MBM7572667.1"/>
    <property type="molecule type" value="Genomic_DNA"/>
</dbReference>